<name>A0A7R8V4S4_HERIL</name>
<gene>
    <name evidence="1" type="ORF">HERILL_LOCUS14530</name>
</gene>
<evidence type="ECO:0000313" key="2">
    <source>
        <dbReference type="Proteomes" id="UP000594454"/>
    </source>
</evidence>
<accession>A0A7R8V4S4</accession>
<dbReference type="AlphaFoldDB" id="A0A7R8V4S4"/>
<sequence>MDHQVPSKKLPRVINAAFFSSEDLQTFVDAVEAIPRLERKKENKKLFLEKLQYLKLHDRSPTECPGISAKVRQTQSDITELVRNSRLNESPAELTPTRVSLLRGRCLSFSPEYYQKRRSRLLIRKIDFTDRVEIAEDEGDGDLV</sequence>
<dbReference type="InParanoid" id="A0A7R8V4S4"/>
<keyword evidence="2" id="KW-1185">Reference proteome</keyword>
<dbReference type="EMBL" id="LR899014">
    <property type="protein sequence ID" value="CAD7092145.1"/>
    <property type="molecule type" value="Genomic_DNA"/>
</dbReference>
<dbReference type="Proteomes" id="UP000594454">
    <property type="component" value="Chromosome 6"/>
</dbReference>
<organism evidence="1 2">
    <name type="scientific">Hermetia illucens</name>
    <name type="common">Black soldier fly</name>
    <dbReference type="NCBI Taxonomy" id="343691"/>
    <lineage>
        <taxon>Eukaryota</taxon>
        <taxon>Metazoa</taxon>
        <taxon>Ecdysozoa</taxon>
        <taxon>Arthropoda</taxon>
        <taxon>Hexapoda</taxon>
        <taxon>Insecta</taxon>
        <taxon>Pterygota</taxon>
        <taxon>Neoptera</taxon>
        <taxon>Endopterygota</taxon>
        <taxon>Diptera</taxon>
        <taxon>Brachycera</taxon>
        <taxon>Stratiomyomorpha</taxon>
        <taxon>Stratiomyidae</taxon>
        <taxon>Hermetiinae</taxon>
        <taxon>Hermetia</taxon>
    </lineage>
</organism>
<proteinExistence type="predicted"/>
<reference evidence="1 2" key="1">
    <citation type="submission" date="2020-11" db="EMBL/GenBank/DDBJ databases">
        <authorList>
            <person name="Wallbank WR R."/>
            <person name="Pardo Diaz C."/>
            <person name="Kozak K."/>
            <person name="Martin S."/>
            <person name="Jiggins C."/>
            <person name="Moest M."/>
            <person name="Warren A I."/>
            <person name="Generalovic N T."/>
            <person name="Byers J.R.P. K."/>
            <person name="Montejo-Kovacevich G."/>
            <person name="Yen C E."/>
        </authorList>
    </citation>
    <scope>NUCLEOTIDE SEQUENCE [LARGE SCALE GENOMIC DNA]</scope>
</reference>
<protein>
    <submittedName>
        <fullName evidence="1">Uncharacterized protein</fullName>
    </submittedName>
</protein>
<evidence type="ECO:0000313" key="1">
    <source>
        <dbReference type="EMBL" id="CAD7092145.1"/>
    </source>
</evidence>